<dbReference type="InterPro" id="IPR050300">
    <property type="entry name" value="GDXG_lipolytic_enzyme"/>
</dbReference>
<dbReference type="SUPFAM" id="SSF53474">
    <property type="entry name" value="alpha/beta-Hydrolases"/>
    <property type="match status" value="1"/>
</dbReference>
<dbReference type="PANTHER" id="PTHR48081:SF8">
    <property type="entry name" value="ALPHA_BETA HYDROLASE FOLD-3 DOMAIN-CONTAINING PROTEIN-RELATED"/>
    <property type="match status" value="1"/>
</dbReference>
<dbReference type="InterPro" id="IPR029058">
    <property type="entry name" value="AB_hydrolase_fold"/>
</dbReference>
<dbReference type="GO" id="GO:0016787">
    <property type="term" value="F:hydrolase activity"/>
    <property type="evidence" value="ECO:0007669"/>
    <property type="project" value="UniProtKB-KW"/>
</dbReference>
<evidence type="ECO:0000313" key="4">
    <source>
        <dbReference type="Proteomes" id="UP000309819"/>
    </source>
</evidence>
<protein>
    <submittedName>
        <fullName evidence="3">Alpha/beta hydrolase</fullName>
    </submittedName>
</protein>
<dbReference type="Gene3D" id="3.40.50.1820">
    <property type="entry name" value="alpha/beta hydrolase"/>
    <property type="match status" value="1"/>
</dbReference>
<gene>
    <name evidence="3" type="ORF">FEM01_18805</name>
</gene>
<dbReference type="InterPro" id="IPR013094">
    <property type="entry name" value="AB_hydrolase_3"/>
</dbReference>
<keyword evidence="4" id="KW-1185">Reference proteome</keyword>
<organism evidence="3 4">
    <name type="scientific">Pseudomonas mosselii</name>
    <dbReference type="NCBI Taxonomy" id="78327"/>
    <lineage>
        <taxon>Bacteria</taxon>
        <taxon>Pseudomonadati</taxon>
        <taxon>Pseudomonadota</taxon>
        <taxon>Gammaproteobacteria</taxon>
        <taxon>Pseudomonadales</taxon>
        <taxon>Pseudomonadaceae</taxon>
        <taxon>Pseudomonas</taxon>
    </lineage>
</organism>
<reference evidence="3 4" key="1">
    <citation type="submission" date="2019-05" db="EMBL/GenBank/DDBJ databases">
        <title>Pseudomonas sp. SC006 isolated from lettuce that can produce HBGAs.</title>
        <authorList>
            <person name="Wang D."/>
            <person name="Liao N."/>
            <person name="Liu D."/>
            <person name="Zhang Z."/>
            <person name="Zou S."/>
        </authorList>
    </citation>
    <scope>NUCLEOTIDE SEQUENCE [LARGE SCALE GENOMIC DNA]</scope>
    <source>
        <strain evidence="3 4">SC006</strain>
    </source>
</reference>
<evidence type="ECO:0000256" key="1">
    <source>
        <dbReference type="ARBA" id="ARBA00022801"/>
    </source>
</evidence>
<dbReference type="OrthoDB" id="9806180at2"/>
<feature type="domain" description="Alpha/beta hydrolase fold-3" evidence="2">
    <location>
        <begin position="85"/>
        <end position="293"/>
    </location>
</feature>
<evidence type="ECO:0000259" key="2">
    <source>
        <dbReference type="Pfam" id="PF07859"/>
    </source>
</evidence>
<comment type="caution">
    <text evidence="3">The sequence shown here is derived from an EMBL/GenBank/DDBJ whole genome shotgun (WGS) entry which is preliminary data.</text>
</comment>
<dbReference type="PANTHER" id="PTHR48081">
    <property type="entry name" value="AB HYDROLASE SUPERFAMILY PROTEIN C4A8.06C"/>
    <property type="match status" value="1"/>
</dbReference>
<dbReference type="Proteomes" id="UP000309819">
    <property type="component" value="Unassembled WGS sequence"/>
</dbReference>
<dbReference type="EMBL" id="VAUO01000010">
    <property type="protein sequence ID" value="TLP56040.1"/>
    <property type="molecule type" value="Genomic_DNA"/>
</dbReference>
<dbReference type="RefSeq" id="WP_138220986.1">
    <property type="nucleotide sequence ID" value="NZ_VAUO01000010.1"/>
</dbReference>
<evidence type="ECO:0000313" key="3">
    <source>
        <dbReference type="EMBL" id="TLP56040.1"/>
    </source>
</evidence>
<accession>A0A5R8YRG4</accession>
<sequence length="320" mass="34841">MTLHPDIGAFLDLAEERQAGSQATFAAMTAQQARAAFELTTHQLRWPAPEAVDVQALEARGRDGAAIALRLYRPHGASAGPQGLVCYLHGGGYVVGSLDSHDGVCRELCQRSGFPVLSVGYRLAPEHKFPTALHDCTDTLHWLREQAVPLGIDLERVVLAGDSVGASLATVLAIEAAHAGEAAPITPCLQVLCYPMTDASQRSASMELFAEGYLLESDTLEWFYQHYARTAQDRLDWRFSPLLADDLIGVAPAVVVVAGFDPLLDEGLAYARKLQAQGVDVQLLEYPDLTHDLLRMRSVVPAVEQVHETLAGLIRQRLQR</sequence>
<name>A0A5R8YRG4_9PSED</name>
<proteinExistence type="predicted"/>
<keyword evidence="1 3" id="KW-0378">Hydrolase</keyword>
<dbReference type="AlphaFoldDB" id="A0A5R8YRG4"/>
<dbReference type="Pfam" id="PF07859">
    <property type="entry name" value="Abhydrolase_3"/>
    <property type="match status" value="1"/>
</dbReference>